<evidence type="ECO:0000313" key="2">
    <source>
        <dbReference type="EMBL" id="DAA03605.1"/>
    </source>
</evidence>
<feature type="chain" id="PRO_5004274521" evidence="1">
    <location>
        <begin position="25"/>
        <end position="123"/>
    </location>
</feature>
<organism evidence="2">
    <name type="scientific">Drosophila melanogaster</name>
    <name type="common">Fruit fly</name>
    <dbReference type="NCBI Taxonomy" id="7227"/>
    <lineage>
        <taxon>Eukaryota</taxon>
        <taxon>Metazoa</taxon>
        <taxon>Ecdysozoa</taxon>
        <taxon>Arthropoda</taxon>
        <taxon>Hexapoda</taxon>
        <taxon>Insecta</taxon>
        <taxon>Pterygota</taxon>
        <taxon>Neoptera</taxon>
        <taxon>Endopterygota</taxon>
        <taxon>Diptera</taxon>
        <taxon>Brachycera</taxon>
        <taxon>Muscomorpha</taxon>
        <taxon>Ephydroidea</taxon>
        <taxon>Drosophilidae</taxon>
        <taxon>Drosophila</taxon>
        <taxon>Sophophora</taxon>
    </lineage>
</organism>
<feature type="signal peptide" evidence="1">
    <location>
        <begin position="1"/>
        <end position="24"/>
    </location>
</feature>
<dbReference type="AlphaFoldDB" id="Q6IHL0"/>
<keyword evidence="1" id="KW-0732">Signal</keyword>
<dbReference type="EMBL" id="BK003406">
    <property type="protein sequence ID" value="DAA03605.1"/>
    <property type="molecule type" value="Genomic_DNA"/>
</dbReference>
<protein>
    <submittedName>
        <fullName evidence="2">HDC02273</fullName>
    </submittedName>
</protein>
<sequence>MLQGCAVLLADPLMIARWLVVGQCQSNTCVRELDFQCEAHKAKAALRRSADVDCDRRGAAAAAAAATLTRFLKLQWQQQQQRQRQQQQAATNISCSSTCATLREAGKQVSRCAGKCSATFEGG</sequence>
<accession>Q6IHL0</accession>
<proteinExistence type="predicted"/>
<evidence type="ECO:0000256" key="1">
    <source>
        <dbReference type="SAM" id="SignalP"/>
    </source>
</evidence>
<reference evidence="2" key="1">
    <citation type="journal article" date="2003" name="Genome Biol.">
        <title>An integrated gene annotation and transcriptional profiling approach towards the full gene content of the Drosophila genome.</title>
        <authorList>
            <person name="Hild M."/>
            <person name="Beckmann B."/>
            <person name="Haas S.A."/>
            <person name="Koch B."/>
            <person name="Solovyev V."/>
            <person name="Busold C."/>
            <person name="Fellenberg K."/>
            <person name="Boutros M."/>
            <person name="Vingron M."/>
            <person name="Sauer F."/>
            <person name="Hoheisel J.D."/>
            <person name="Paro R."/>
        </authorList>
    </citation>
    <scope>NUCLEOTIDE SEQUENCE</scope>
</reference>
<name>Q6IHL0_DROME</name>
<gene>
    <name evidence="2" type="ORF">HDC02273</name>
</gene>